<dbReference type="GO" id="GO:0005783">
    <property type="term" value="C:endoplasmic reticulum"/>
    <property type="evidence" value="ECO:0007669"/>
    <property type="project" value="TreeGrafter"/>
</dbReference>
<feature type="transmembrane region" description="Helical" evidence="5">
    <location>
        <begin position="363"/>
        <end position="386"/>
    </location>
</feature>
<dbReference type="PANTHER" id="PTHR31794:SF4">
    <property type="entry name" value="AUXIN EFFLUX TRANSPORTER FAMILY PROTEIN (EUROFUNG)"/>
    <property type="match status" value="1"/>
</dbReference>
<feature type="transmembrane region" description="Helical" evidence="5">
    <location>
        <begin position="685"/>
        <end position="707"/>
    </location>
</feature>
<evidence type="ECO:0000256" key="5">
    <source>
        <dbReference type="SAM" id="Phobius"/>
    </source>
</evidence>
<dbReference type="InterPro" id="IPR004776">
    <property type="entry name" value="Mem_transp_PIN-like"/>
</dbReference>
<keyword evidence="2 5" id="KW-0812">Transmembrane</keyword>
<dbReference type="Proteomes" id="UP000245383">
    <property type="component" value="Unassembled WGS sequence"/>
</dbReference>
<dbReference type="OrthoDB" id="191139at2759"/>
<dbReference type="GO" id="GO:0016020">
    <property type="term" value="C:membrane"/>
    <property type="evidence" value="ECO:0007669"/>
    <property type="project" value="UniProtKB-SubCell"/>
</dbReference>
<dbReference type="STRING" id="133385.A0A2T9YTJ8"/>
<evidence type="ECO:0000256" key="4">
    <source>
        <dbReference type="ARBA" id="ARBA00023136"/>
    </source>
</evidence>
<evidence type="ECO:0000256" key="2">
    <source>
        <dbReference type="ARBA" id="ARBA00022692"/>
    </source>
</evidence>
<feature type="transmembrane region" description="Helical" evidence="5">
    <location>
        <begin position="651"/>
        <end position="673"/>
    </location>
</feature>
<comment type="subcellular location">
    <subcellularLocation>
        <location evidence="1">Membrane</location>
        <topology evidence="1">Multi-pass membrane protein</topology>
    </subcellularLocation>
</comment>
<dbReference type="Pfam" id="PF03547">
    <property type="entry name" value="Mem_trans"/>
    <property type="match status" value="1"/>
</dbReference>
<accession>A0A2T9YTJ8</accession>
<evidence type="ECO:0000313" key="6">
    <source>
        <dbReference type="EMBL" id="PVU95651.1"/>
    </source>
</evidence>
<reference evidence="6 7" key="1">
    <citation type="journal article" date="2018" name="MBio">
        <title>Comparative Genomics Reveals the Core Gene Toolbox for the Fungus-Insect Symbiosis.</title>
        <authorList>
            <person name="Wang Y."/>
            <person name="Stata M."/>
            <person name="Wang W."/>
            <person name="Stajich J.E."/>
            <person name="White M.M."/>
            <person name="Moncalvo J.M."/>
        </authorList>
    </citation>
    <scope>NUCLEOTIDE SEQUENCE [LARGE SCALE GENOMIC DNA]</scope>
    <source>
        <strain evidence="6 7">SWE-8-4</strain>
    </source>
</reference>
<keyword evidence="7" id="KW-1185">Reference proteome</keyword>
<dbReference type="PANTHER" id="PTHR31794">
    <property type="entry name" value="AUXIN EFFLUX TRANSPORTER FAMILY PROTEIN (EUROFUNG)"/>
    <property type="match status" value="1"/>
</dbReference>
<dbReference type="AlphaFoldDB" id="A0A2T9YTJ8"/>
<dbReference type="GO" id="GO:0055085">
    <property type="term" value="P:transmembrane transport"/>
    <property type="evidence" value="ECO:0007669"/>
    <property type="project" value="InterPro"/>
</dbReference>
<evidence type="ECO:0000313" key="7">
    <source>
        <dbReference type="Proteomes" id="UP000245383"/>
    </source>
</evidence>
<comment type="caution">
    <text evidence="6">The sequence shown here is derived from an EMBL/GenBank/DDBJ whole genome shotgun (WGS) entry which is preliminary data.</text>
</comment>
<feature type="transmembrane region" description="Helical" evidence="5">
    <location>
        <begin position="331"/>
        <end position="351"/>
    </location>
</feature>
<feature type="transmembrane region" description="Helical" evidence="5">
    <location>
        <begin position="12"/>
        <end position="28"/>
    </location>
</feature>
<evidence type="ECO:0000256" key="1">
    <source>
        <dbReference type="ARBA" id="ARBA00004141"/>
    </source>
</evidence>
<gene>
    <name evidence="6" type="ORF">BB561_001675</name>
</gene>
<feature type="transmembrane region" description="Helical" evidence="5">
    <location>
        <begin position="82"/>
        <end position="103"/>
    </location>
</feature>
<feature type="transmembrane region" description="Helical" evidence="5">
    <location>
        <begin position="123"/>
        <end position="141"/>
    </location>
</feature>
<sequence>MFLSYFIIASRAIAKIALVGLCGYYFSYKGILNKSALRTISVLSVELFTPCLLYSKMIETLDKEMLMELSRILKIDKEYRRLLMVAVFFSNTNSLPLSLIQSILISPGAIFLKKDPLDTSLKMSARGISYTLIFATLNNLLRWSLGVALMGENNNKSAPIKNKSVRSAFHSTVATPNPYRNNQIDEHTLYHINTSNHDQQFDASASKNQTIPEINLPVNPIHEQSSKFVSPNSLNKEPIISMLTPTIQISHTDSFNLKSESTENLTPYQTLQNSPPDKIYKIANSEALFESSETERLLDSENDNIQANNQSSIYNKIVDFFLKFFTKLNSYLTAPVYAIIFGVISVVIPVIKDTFLDPNSAINFIYSAIDLCGEACVPLVIISLGGQLAQVPKVEKKDNDGSYLNQNFLIVGIHKLRRNFFSIFTQKSSITNNENNLEAVNRIQYDSLNTSCGIIVNSSKSPNINNPSTLELSYDSIESHSKFNDIERGLGIDNPLCSSSLLAPKKSIIKKTKTIHNKNKLSDDSKLKLNNKKSNSQITKIDKHVCYDNNKLYIFGADNSTEINNVNIEADKISDLSNEWSDSDNDLDSESIKSNESINNFDYVSPKDEKSGVVVVLLGRFCFVPICAIGILLGMKTFLPSFAKLLSEDPVFFFTLLVLSSTPPAINLITLVQAKGKFEDQAAHILMWSYLVGIFVLSAEVGIFMWFTNRVFN</sequence>
<organism evidence="6 7">
    <name type="scientific">Smittium simulii</name>
    <dbReference type="NCBI Taxonomy" id="133385"/>
    <lineage>
        <taxon>Eukaryota</taxon>
        <taxon>Fungi</taxon>
        <taxon>Fungi incertae sedis</taxon>
        <taxon>Zoopagomycota</taxon>
        <taxon>Kickxellomycotina</taxon>
        <taxon>Harpellomycetes</taxon>
        <taxon>Harpellales</taxon>
        <taxon>Legeriomycetaceae</taxon>
        <taxon>Smittium</taxon>
    </lineage>
</organism>
<protein>
    <recommendedName>
        <fullName evidence="8">Transporter</fullName>
    </recommendedName>
</protein>
<keyword evidence="3 5" id="KW-1133">Transmembrane helix</keyword>
<proteinExistence type="predicted"/>
<evidence type="ECO:0008006" key="8">
    <source>
        <dbReference type="Google" id="ProtNLM"/>
    </source>
</evidence>
<evidence type="ECO:0000256" key="3">
    <source>
        <dbReference type="ARBA" id="ARBA00022989"/>
    </source>
</evidence>
<name>A0A2T9YTJ8_9FUNG</name>
<dbReference type="EMBL" id="MBFR01000050">
    <property type="protein sequence ID" value="PVU95651.1"/>
    <property type="molecule type" value="Genomic_DNA"/>
</dbReference>
<keyword evidence="4 5" id="KW-0472">Membrane</keyword>
<feature type="transmembrane region" description="Helical" evidence="5">
    <location>
        <begin position="613"/>
        <end position="639"/>
    </location>
</feature>